<dbReference type="EMBL" id="JAENGZ010000339">
    <property type="protein sequence ID" value="KAG6961696.1"/>
    <property type="molecule type" value="Genomic_DNA"/>
</dbReference>
<dbReference type="Proteomes" id="UP000774804">
    <property type="component" value="Unassembled WGS sequence"/>
</dbReference>
<keyword evidence="8" id="KW-1185">Reference proteome</keyword>
<accession>A0A329S3G3</accession>
<evidence type="ECO:0000313" key="4">
    <source>
        <dbReference type="EMBL" id="KAG2964548.1"/>
    </source>
</evidence>
<dbReference type="EMBL" id="RCML01001201">
    <property type="protein sequence ID" value="KAG2964548.1"/>
    <property type="molecule type" value="Genomic_DNA"/>
</dbReference>
<reference evidence="6" key="3">
    <citation type="submission" date="2021-01" db="EMBL/GenBank/DDBJ databases">
        <title>Phytophthora aleatoria, a newly-described species from Pinus radiata is distinct from Phytophthora cactorum isolates based on comparative genomics.</title>
        <authorList>
            <person name="Mcdougal R."/>
            <person name="Panda P."/>
            <person name="Williams N."/>
            <person name="Studholme D.J."/>
        </authorList>
    </citation>
    <scope>NUCLEOTIDE SEQUENCE</scope>
    <source>
        <strain evidence="6">NZFS 3830</strain>
    </source>
</reference>
<dbReference type="SUPFAM" id="SSF140860">
    <property type="entry name" value="Pseudo ankyrin repeat-like"/>
    <property type="match status" value="1"/>
</dbReference>
<sequence>MWDFLQAMLAAIATGNLEIVKFMNETCGEELYGWGISDNYTCPLARAIECGQVEFVKYLYTNG</sequence>
<evidence type="ECO:0000313" key="3">
    <source>
        <dbReference type="EMBL" id="KAG2898824.1"/>
    </source>
</evidence>
<dbReference type="VEuPathDB" id="FungiDB:PC110_g12414"/>
<dbReference type="EMBL" id="MJFZ01000331">
    <property type="protein sequence ID" value="RAW31245.1"/>
    <property type="molecule type" value="Genomic_DNA"/>
</dbReference>
<proteinExistence type="predicted"/>
<evidence type="ECO:0000313" key="2">
    <source>
        <dbReference type="EMBL" id="KAG2888547.1"/>
    </source>
</evidence>
<protein>
    <recommendedName>
        <fullName evidence="9">Ankyrin repeat-containing domain</fullName>
    </recommendedName>
</protein>
<dbReference type="EMBL" id="RCMV01001257">
    <property type="protein sequence ID" value="KAG3209487.1"/>
    <property type="molecule type" value="Genomic_DNA"/>
</dbReference>
<evidence type="ECO:0000313" key="1">
    <source>
        <dbReference type="EMBL" id="KAG2835067.1"/>
    </source>
</evidence>
<reference evidence="7 8" key="1">
    <citation type="submission" date="2018-01" db="EMBL/GenBank/DDBJ databases">
        <title>Draft genome of the strawberry crown rot pathogen Phytophthora cactorum.</title>
        <authorList>
            <person name="Armitage A.D."/>
            <person name="Lysoe E."/>
            <person name="Nellist C.F."/>
            <person name="Harrison R.J."/>
            <person name="Brurberg M.B."/>
        </authorList>
    </citation>
    <scope>NUCLEOTIDE SEQUENCE [LARGE SCALE GENOMIC DNA]</scope>
    <source>
        <strain evidence="7 8">10300</strain>
    </source>
</reference>
<dbReference type="Proteomes" id="UP000697107">
    <property type="component" value="Unassembled WGS sequence"/>
</dbReference>
<dbReference type="STRING" id="29920.A0A329S3G3"/>
<dbReference type="Proteomes" id="UP000736787">
    <property type="component" value="Unassembled WGS sequence"/>
</dbReference>
<reference evidence="1" key="2">
    <citation type="submission" date="2018-10" db="EMBL/GenBank/DDBJ databases">
        <title>Effector identification in a new, highly contiguous assembly of the strawberry crown rot pathogen Phytophthora cactorum.</title>
        <authorList>
            <person name="Armitage A.D."/>
            <person name="Nellist C.F."/>
            <person name="Bates H."/>
            <person name="Vickerstaff R.J."/>
            <person name="Harrison R.J."/>
        </authorList>
    </citation>
    <scope>NUCLEOTIDE SEQUENCE</scope>
    <source>
        <strain evidence="1">15-7</strain>
        <strain evidence="2">4032</strain>
        <strain evidence="3">4040</strain>
        <strain evidence="4">P415</strain>
        <strain evidence="5">P421</strain>
    </source>
</reference>
<dbReference type="Proteomes" id="UP000688947">
    <property type="component" value="Unassembled WGS sequence"/>
</dbReference>
<dbReference type="Proteomes" id="UP000735874">
    <property type="component" value="Unassembled WGS sequence"/>
</dbReference>
<evidence type="ECO:0000313" key="7">
    <source>
        <dbReference type="EMBL" id="RAW31245.1"/>
    </source>
</evidence>
<dbReference type="EMBL" id="RCMG01001145">
    <property type="protein sequence ID" value="KAG2835067.1"/>
    <property type="molecule type" value="Genomic_DNA"/>
</dbReference>
<dbReference type="Proteomes" id="UP000760860">
    <property type="component" value="Unassembled WGS sequence"/>
</dbReference>
<evidence type="ECO:0000313" key="5">
    <source>
        <dbReference type="EMBL" id="KAG3209487.1"/>
    </source>
</evidence>
<evidence type="ECO:0000313" key="6">
    <source>
        <dbReference type="EMBL" id="KAG6961696.1"/>
    </source>
</evidence>
<comment type="caution">
    <text evidence="7">The sequence shown here is derived from an EMBL/GenBank/DDBJ whole genome shotgun (WGS) entry which is preliminary data.</text>
</comment>
<evidence type="ECO:0008006" key="9">
    <source>
        <dbReference type="Google" id="ProtNLM"/>
    </source>
</evidence>
<organism evidence="7 8">
    <name type="scientific">Phytophthora cactorum</name>
    <dbReference type="NCBI Taxonomy" id="29920"/>
    <lineage>
        <taxon>Eukaryota</taxon>
        <taxon>Sar</taxon>
        <taxon>Stramenopiles</taxon>
        <taxon>Oomycota</taxon>
        <taxon>Peronosporomycetes</taxon>
        <taxon>Peronosporales</taxon>
        <taxon>Peronosporaceae</taxon>
        <taxon>Phytophthora</taxon>
    </lineage>
</organism>
<dbReference type="EMBL" id="RCMK01001233">
    <property type="protein sequence ID" value="KAG2898824.1"/>
    <property type="molecule type" value="Genomic_DNA"/>
</dbReference>
<evidence type="ECO:0000313" key="8">
    <source>
        <dbReference type="Proteomes" id="UP000251314"/>
    </source>
</evidence>
<dbReference type="EMBL" id="RCMI01001208">
    <property type="protein sequence ID" value="KAG2888547.1"/>
    <property type="molecule type" value="Genomic_DNA"/>
</dbReference>
<dbReference type="OrthoDB" id="109926at2759"/>
<gene>
    <name evidence="6" type="ORF">JG687_00007569</name>
    <name evidence="7" type="ORF">PC110_g12414</name>
    <name evidence="1" type="ORF">PC113_g20280</name>
    <name evidence="2" type="ORF">PC115_g20011</name>
    <name evidence="3" type="ORF">PC117_g22425</name>
    <name evidence="4" type="ORF">PC118_g20258</name>
    <name evidence="5" type="ORF">PC129_g19498</name>
</gene>
<name>A0A329S3G3_9STRA</name>
<dbReference type="Proteomes" id="UP000251314">
    <property type="component" value="Unassembled WGS sequence"/>
</dbReference>
<dbReference type="AlphaFoldDB" id="A0A329S3G3"/>